<dbReference type="InterPro" id="IPR036010">
    <property type="entry name" value="2Fe-2S_ferredoxin-like_sf"/>
</dbReference>
<proteinExistence type="predicted"/>
<organism evidence="1 2">
    <name type="scientific">Paxillus involutus ATCC 200175</name>
    <dbReference type="NCBI Taxonomy" id="664439"/>
    <lineage>
        <taxon>Eukaryota</taxon>
        <taxon>Fungi</taxon>
        <taxon>Dikarya</taxon>
        <taxon>Basidiomycota</taxon>
        <taxon>Agaricomycotina</taxon>
        <taxon>Agaricomycetes</taxon>
        <taxon>Agaricomycetidae</taxon>
        <taxon>Boletales</taxon>
        <taxon>Paxilineae</taxon>
        <taxon>Paxillaceae</taxon>
        <taxon>Paxillus</taxon>
    </lineage>
</organism>
<feature type="non-terminal residue" evidence="1">
    <location>
        <position position="66"/>
    </location>
</feature>
<protein>
    <submittedName>
        <fullName evidence="1">Uncharacterized protein</fullName>
    </submittedName>
</protein>
<dbReference type="SUPFAM" id="SSF54292">
    <property type="entry name" value="2Fe-2S ferredoxin-like"/>
    <property type="match status" value="1"/>
</dbReference>
<evidence type="ECO:0000313" key="2">
    <source>
        <dbReference type="Proteomes" id="UP000053647"/>
    </source>
</evidence>
<keyword evidence="2" id="KW-1185">Reference proteome</keyword>
<accession>A0A0C9TTA6</accession>
<dbReference type="Gene3D" id="3.10.20.30">
    <property type="match status" value="1"/>
</dbReference>
<dbReference type="GO" id="GO:0051536">
    <property type="term" value="F:iron-sulfur cluster binding"/>
    <property type="evidence" value="ECO:0007669"/>
    <property type="project" value="InterPro"/>
</dbReference>
<reference evidence="1 2" key="1">
    <citation type="submission" date="2014-06" db="EMBL/GenBank/DDBJ databases">
        <authorList>
            <consortium name="DOE Joint Genome Institute"/>
            <person name="Kuo A."/>
            <person name="Kohler A."/>
            <person name="Nagy L.G."/>
            <person name="Floudas D."/>
            <person name="Copeland A."/>
            <person name="Barry K.W."/>
            <person name="Cichocki N."/>
            <person name="Veneault-Fourrey C."/>
            <person name="LaButti K."/>
            <person name="Lindquist E.A."/>
            <person name="Lipzen A."/>
            <person name="Lundell T."/>
            <person name="Morin E."/>
            <person name="Murat C."/>
            <person name="Sun H."/>
            <person name="Tunlid A."/>
            <person name="Henrissat B."/>
            <person name="Grigoriev I.V."/>
            <person name="Hibbett D.S."/>
            <person name="Martin F."/>
            <person name="Nordberg H.P."/>
            <person name="Cantor M.N."/>
            <person name="Hua S.X."/>
        </authorList>
    </citation>
    <scope>NUCLEOTIDE SEQUENCE [LARGE SCALE GENOMIC DNA]</scope>
    <source>
        <strain evidence="1 2">ATCC 200175</strain>
    </source>
</reference>
<gene>
    <name evidence="1" type="ORF">PAXINDRAFT_46548</name>
</gene>
<dbReference type="HOGENOM" id="CLU_2838190_0_0_1"/>
<sequence length="66" mass="7130">LTGVCEGSITCSTRHVILPPEQYDVLPEPSHDANEVIDLASSGCHVYATKETDGMDNRLTSATRNI</sequence>
<feature type="non-terminal residue" evidence="1">
    <location>
        <position position="1"/>
    </location>
</feature>
<dbReference type="OrthoDB" id="268593at2759"/>
<dbReference type="EMBL" id="KN819387">
    <property type="protein sequence ID" value="KIJ11082.1"/>
    <property type="molecule type" value="Genomic_DNA"/>
</dbReference>
<reference evidence="2" key="2">
    <citation type="submission" date="2015-01" db="EMBL/GenBank/DDBJ databases">
        <title>Evolutionary Origins and Diversification of the Mycorrhizal Mutualists.</title>
        <authorList>
            <consortium name="DOE Joint Genome Institute"/>
            <consortium name="Mycorrhizal Genomics Consortium"/>
            <person name="Kohler A."/>
            <person name="Kuo A."/>
            <person name="Nagy L.G."/>
            <person name="Floudas D."/>
            <person name="Copeland A."/>
            <person name="Barry K.W."/>
            <person name="Cichocki N."/>
            <person name="Veneault-Fourrey C."/>
            <person name="LaButti K."/>
            <person name="Lindquist E.A."/>
            <person name="Lipzen A."/>
            <person name="Lundell T."/>
            <person name="Morin E."/>
            <person name="Murat C."/>
            <person name="Riley R."/>
            <person name="Ohm R."/>
            <person name="Sun H."/>
            <person name="Tunlid A."/>
            <person name="Henrissat B."/>
            <person name="Grigoriev I.V."/>
            <person name="Hibbett D.S."/>
            <person name="Martin F."/>
        </authorList>
    </citation>
    <scope>NUCLEOTIDE SEQUENCE [LARGE SCALE GENOMIC DNA]</scope>
    <source>
        <strain evidence="2">ATCC 200175</strain>
    </source>
</reference>
<evidence type="ECO:0000313" key="1">
    <source>
        <dbReference type="EMBL" id="KIJ11082.1"/>
    </source>
</evidence>
<name>A0A0C9TTA6_PAXIN</name>
<dbReference type="InterPro" id="IPR012675">
    <property type="entry name" value="Beta-grasp_dom_sf"/>
</dbReference>
<dbReference type="AlphaFoldDB" id="A0A0C9TTA6"/>
<dbReference type="Proteomes" id="UP000053647">
    <property type="component" value="Unassembled WGS sequence"/>
</dbReference>